<gene>
    <name evidence="1" type="ORF">BAR24066_01425</name>
</gene>
<evidence type="ECO:0000313" key="2">
    <source>
        <dbReference type="Proteomes" id="UP000494172"/>
    </source>
</evidence>
<comment type="caution">
    <text evidence="1">The sequence shown here is derived from an EMBL/GenBank/DDBJ whole genome shotgun (WGS) entry which is preliminary data.</text>
</comment>
<reference evidence="1 2" key="1">
    <citation type="submission" date="2019-09" db="EMBL/GenBank/DDBJ databases">
        <authorList>
            <person name="Depoorter E."/>
        </authorList>
    </citation>
    <scope>NUCLEOTIDE SEQUENCE [LARGE SCALE GENOMIC DNA]</scope>
    <source>
        <strain evidence="1">LMG 24066</strain>
    </source>
</reference>
<dbReference type="Proteomes" id="UP000494172">
    <property type="component" value="Unassembled WGS sequence"/>
</dbReference>
<dbReference type="EMBL" id="CABVPX010000004">
    <property type="protein sequence ID" value="VWB33093.1"/>
    <property type="molecule type" value="Genomic_DNA"/>
</dbReference>
<evidence type="ECO:0000313" key="1">
    <source>
        <dbReference type="EMBL" id="VWB33093.1"/>
    </source>
</evidence>
<proteinExistence type="predicted"/>
<sequence length="81" mass="7700">MATPDKLPACLAALRPPDAAPAASAGTCSSTVAIIGATDNAAPVPNAINAARTTGHGARSASAAATEAVVDEFATAGPSAR</sequence>
<organism evidence="1 2">
    <name type="scientific">Burkholderia arboris</name>
    <dbReference type="NCBI Taxonomy" id="488730"/>
    <lineage>
        <taxon>Bacteria</taxon>
        <taxon>Pseudomonadati</taxon>
        <taxon>Pseudomonadota</taxon>
        <taxon>Betaproteobacteria</taxon>
        <taxon>Burkholderiales</taxon>
        <taxon>Burkholderiaceae</taxon>
        <taxon>Burkholderia</taxon>
        <taxon>Burkholderia cepacia complex</taxon>
    </lineage>
</organism>
<dbReference type="AlphaFoldDB" id="A0A9Q9UP99"/>
<name>A0A9Q9UP99_9BURK</name>
<protein>
    <submittedName>
        <fullName evidence="1">Uncharacterized protein</fullName>
    </submittedName>
</protein>
<dbReference type="RefSeq" id="WP_059237098.1">
    <property type="nucleotide sequence ID" value="NZ_CABVPX010000004.1"/>
</dbReference>
<accession>A0A9Q9UP99</accession>